<name>A0AAD7XUF1_9FUNG</name>
<proteinExistence type="predicted"/>
<evidence type="ECO:0000256" key="1">
    <source>
        <dbReference type="ARBA" id="ARBA00022737"/>
    </source>
</evidence>
<feature type="repeat" description="RCC1" evidence="2">
    <location>
        <begin position="103"/>
        <end position="150"/>
    </location>
</feature>
<keyword evidence="1" id="KW-0677">Repeat</keyword>
<dbReference type="PROSITE" id="PS50012">
    <property type="entry name" value="RCC1_3"/>
    <property type="match status" value="4"/>
</dbReference>
<dbReference type="PANTHER" id="PTHR45622">
    <property type="entry name" value="UBIQUITIN-PROTEIN LIGASE E3A-RELATED"/>
    <property type="match status" value="1"/>
</dbReference>
<evidence type="ECO:0000313" key="5">
    <source>
        <dbReference type="Proteomes" id="UP001234581"/>
    </source>
</evidence>
<feature type="repeat" description="RCC1" evidence="2">
    <location>
        <begin position="2"/>
        <end position="54"/>
    </location>
</feature>
<dbReference type="Gene3D" id="2.130.10.30">
    <property type="entry name" value="Regulator of chromosome condensation 1/beta-lactamase-inhibitor protein II"/>
    <property type="match status" value="2"/>
</dbReference>
<dbReference type="GeneID" id="83216846"/>
<feature type="repeat" description="RCC1" evidence="2">
    <location>
        <begin position="152"/>
        <end position="207"/>
    </location>
</feature>
<keyword evidence="5" id="KW-1185">Reference proteome</keyword>
<dbReference type="GO" id="GO:0005737">
    <property type="term" value="C:cytoplasm"/>
    <property type="evidence" value="ECO:0007669"/>
    <property type="project" value="TreeGrafter"/>
</dbReference>
<dbReference type="PANTHER" id="PTHR45622:SF70">
    <property type="entry name" value="SECRETION-REGULATING GUANINE NUCLEOTIDE EXCHANGE FACTOR"/>
    <property type="match status" value="1"/>
</dbReference>
<dbReference type="PRINTS" id="PR00633">
    <property type="entry name" value="RCCNDNSATION"/>
</dbReference>
<sequence>MTILYAFGSNGNGQLGVGHTDDINTPTPCIGIPDTETILKVVGGGNHTAVLTQSGRVFLAGQWHTSNDMTTTTFIEPECVQGRHWQDVACGWSFTILIERETGRVYGFGTARSGELGSMTKDPGLVAIDTVPPLAMVDCGWRHVVGLGRDDGCVYGWGWDRHGQLLKRINIKPHIQQPNALLSANSTPSKIRQIACGHLFTALLTEDGTVYGFGSNKYAQLGDGELQQGDDDLIQIDKGVSLISTGWHHIAMAKPDHAHSLVSIHNKGRNDHGQMAGQDHSMHVDYFVCGSEHMLALKQGKVYAWGWNEHGNCTSTQEDVLQPIEVQLPKQGTVTIIGAGCATSWIGIA</sequence>
<reference evidence="4 5" key="1">
    <citation type="submission" date="2023-03" db="EMBL/GenBank/DDBJ databases">
        <title>Genome sequence of Lichtheimia ornata CBS 291.66.</title>
        <authorList>
            <person name="Mohabir J.T."/>
            <person name="Shea T.P."/>
            <person name="Kurbessoian T."/>
            <person name="Berby B."/>
            <person name="Fontaine J."/>
            <person name="Livny J."/>
            <person name="Gnirke A."/>
            <person name="Stajich J.E."/>
            <person name="Cuomo C.A."/>
        </authorList>
    </citation>
    <scope>NUCLEOTIDE SEQUENCE [LARGE SCALE GENOMIC DNA]</scope>
    <source>
        <strain evidence="4">CBS 291.66</strain>
    </source>
</reference>
<dbReference type="EMBL" id="JARTCD010000055">
    <property type="protein sequence ID" value="KAJ8654875.1"/>
    <property type="molecule type" value="Genomic_DNA"/>
</dbReference>
<dbReference type="Pfam" id="PF25390">
    <property type="entry name" value="WD40_RLD"/>
    <property type="match status" value="1"/>
</dbReference>
<dbReference type="InterPro" id="IPR058923">
    <property type="entry name" value="RCC1-like_dom"/>
</dbReference>
<dbReference type="Proteomes" id="UP001234581">
    <property type="component" value="Unassembled WGS sequence"/>
</dbReference>
<gene>
    <name evidence="4" type="ORF">O0I10_009440</name>
</gene>
<feature type="domain" description="RCC1-like" evidence="3">
    <location>
        <begin position="4"/>
        <end position="344"/>
    </location>
</feature>
<dbReference type="InterPro" id="IPR000408">
    <property type="entry name" value="Reg_chr_condens"/>
</dbReference>
<dbReference type="AlphaFoldDB" id="A0AAD7XUF1"/>
<dbReference type="InterPro" id="IPR051709">
    <property type="entry name" value="Ub-ligase/GTPase-reg"/>
</dbReference>
<dbReference type="InterPro" id="IPR009091">
    <property type="entry name" value="RCC1/BLIP-II"/>
</dbReference>
<dbReference type="SUPFAM" id="SSF50985">
    <property type="entry name" value="RCC1/BLIP-II"/>
    <property type="match status" value="1"/>
</dbReference>
<protein>
    <recommendedName>
        <fullName evidence="3">RCC1-like domain-containing protein</fullName>
    </recommendedName>
</protein>
<evidence type="ECO:0000259" key="3">
    <source>
        <dbReference type="Pfam" id="PF25390"/>
    </source>
</evidence>
<accession>A0AAD7XUF1</accession>
<evidence type="ECO:0000313" key="4">
    <source>
        <dbReference type="EMBL" id="KAJ8654875.1"/>
    </source>
</evidence>
<feature type="repeat" description="RCC1" evidence="2">
    <location>
        <begin position="208"/>
        <end position="256"/>
    </location>
</feature>
<dbReference type="RefSeq" id="XP_058339789.1">
    <property type="nucleotide sequence ID" value="XM_058489432.1"/>
</dbReference>
<comment type="caution">
    <text evidence="4">The sequence shown here is derived from an EMBL/GenBank/DDBJ whole genome shotgun (WGS) entry which is preliminary data.</text>
</comment>
<organism evidence="4 5">
    <name type="scientific">Lichtheimia ornata</name>
    <dbReference type="NCBI Taxonomy" id="688661"/>
    <lineage>
        <taxon>Eukaryota</taxon>
        <taxon>Fungi</taxon>
        <taxon>Fungi incertae sedis</taxon>
        <taxon>Mucoromycota</taxon>
        <taxon>Mucoromycotina</taxon>
        <taxon>Mucoromycetes</taxon>
        <taxon>Mucorales</taxon>
        <taxon>Lichtheimiaceae</taxon>
        <taxon>Lichtheimia</taxon>
    </lineage>
</organism>
<evidence type="ECO:0000256" key="2">
    <source>
        <dbReference type="PROSITE-ProRule" id="PRU00235"/>
    </source>
</evidence>